<reference evidence="3 4" key="1">
    <citation type="submission" date="2019-03" db="EMBL/GenBank/DDBJ databases">
        <title>Draft Genome Sequence of Massilia arenosa sp. nov., a Novel Massilia Species Isolated from a Sandy-loam Maize Soil.</title>
        <authorList>
            <person name="Raths R."/>
            <person name="Peta V."/>
            <person name="Bucking H."/>
        </authorList>
    </citation>
    <scope>NUCLEOTIDE SEQUENCE [LARGE SCALE GENOMIC DNA]</scope>
    <source>
        <strain evidence="3 4">MC02</strain>
    </source>
</reference>
<keyword evidence="4" id="KW-1185">Reference proteome</keyword>
<organism evidence="3 4">
    <name type="scientific">Zemynaea arenosa</name>
    <dbReference type="NCBI Taxonomy" id="2561931"/>
    <lineage>
        <taxon>Bacteria</taxon>
        <taxon>Pseudomonadati</taxon>
        <taxon>Pseudomonadota</taxon>
        <taxon>Betaproteobacteria</taxon>
        <taxon>Burkholderiales</taxon>
        <taxon>Oxalobacteraceae</taxon>
        <taxon>Telluria group</taxon>
        <taxon>Zemynaea</taxon>
    </lineage>
</organism>
<dbReference type="InterPro" id="IPR014284">
    <property type="entry name" value="RNA_pol_sigma-70_dom"/>
</dbReference>
<dbReference type="SUPFAM" id="SSF88946">
    <property type="entry name" value="Sigma2 domain of RNA polymerase sigma factors"/>
    <property type="match status" value="1"/>
</dbReference>
<evidence type="ECO:0000259" key="2">
    <source>
        <dbReference type="Pfam" id="PF08281"/>
    </source>
</evidence>
<dbReference type="SUPFAM" id="SSF88659">
    <property type="entry name" value="Sigma3 and sigma4 domains of RNA polymerase sigma factors"/>
    <property type="match status" value="1"/>
</dbReference>
<dbReference type="Proteomes" id="UP000298438">
    <property type="component" value="Unassembled WGS sequence"/>
</dbReference>
<feature type="domain" description="RNA polymerase sigma factor 70 region 4 type 2" evidence="2">
    <location>
        <begin position="171"/>
        <end position="216"/>
    </location>
</feature>
<evidence type="ECO:0000313" key="3">
    <source>
        <dbReference type="EMBL" id="TFW30042.1"/>
    </source>
</evidence>
<dbReference type="InterPro" id="IPR013325">
    <property type="entry name" value="RNA_pol_sigma_r2"/>
</dbReference>
<dbReference type="PANTHER" id="PTHR30173">
    <property type="entry name" value="SIGMA 19 FACTOR"/>
    <property type="match status" value="1"/>
</dbReference>
<dbReference type="Gene3D" id="1.10.1740.10">
    <property type="match status" value="1"/>
</dbReference>
<comment type="caution">
    <text evidence="3">The sequence shown here is derived from an EMBL/GenBank/DDBJ whole genome shotgun (WGS) entry which is preliminary data.</text>
</comment>
<dbReference type="OrthoDB" id="3211555at2"/>
<proteinExistence type="predicted"/>
<feature type="domain" description="RNA polymerase sigma-70 region 2" evidence="1">
    <location>
        <begin position="61"/>
        <end position="126"/>
    </location>
</feature>
<dbReference type="InterPro" id="IPR036388">
    <property type="entry name" value="WH-like_DNA-bd_sf"/>
</dbReference>
<dbReference type="InterPro" id="IPR013249">
    <property type="entry name" value="RNA_pol_sigma70_r4_t2"/>
</dbReference>
<dbReference type="Pfam" id="PF04542">
    <property type="entry name" value="Sigma70_r2"/>
    <property type="match status" value="1"/>
</dbReference>
<protein>
    <submittedName>
        <fullName evidence="3">Sigma-70 family RNA polymerase sigma factor</fullName>
    </submittedName>
</protein>
<name>A0A4Y9STC6_9BURK</name>
<dbReference type="GO" id="GO:0006352">
    <property type="term" value="P:DNA-templated transcription initiation"/>
    <property type="evidence" value="ECO:0007669"/>
    <property type="project" value="InterPro"/>
</dbReference>
<dbReference type="GO" id="GO:0003677">
    <property type="term" value="F:DNA binding"/>
    <property type="evidence" value="ECO:0007669"/>
    <property type="project" value="InterPro"/>
</dbReference>
<dbReference type="Pfam" id="PF08281">
    <property type="entry name" value="Sigma70_r4_2"/>
    <property type="match status" value="1"/>
</dbReference>
<evidence type="ECO:0000259" key="1">
    <source>
        <dbReference type="Pfam" id="PF04542"/>
    </source>
</evidence>
<gene>
    <name evidence="3" type="ORF">E4L96_00690</name>
</gene>
<accession>A0A4Y9STC6</accession>
<evidence type="ECO:0000313" key="4">
    <source>
        <dbReference type="Proteomes" id="UP000298438"/>
    </source>
</evidence>
<dbReference type="PANTHER" id="PTHR30173:SF36">
    <property type="entry name" value="ECF RNA POLYMERASE SIGMA FACTOR SIGJ"/>
    <property type="match status" value="1"/>
</dbReference>
<dbReference type="InterPro" id="IPR052704">
    <property type="entry name" value="ECF_Sigma-70_Domain"/>
</dbReference>
<dbReference type="CDD" id="cd06171">
    <property type="entry name" value="Sigma70_r4"/>
    <property type="match status" value="1"/>
</dbReference>
<dbReference type="AlphaFoldDB" id="A0A4Y9STC6"/>
<sequence length="346" mass="37025">MAGSYREWLGLLTWGAGRGVTVAEILRGGVTRRRAGSSGARIRARRMTMKVDDSSDLGAAFERHRGRLTAIAVRILGDAHEAQDVVQEGFLRWQGAAGRDGIRTPAAWLTTVVQNLAIDRLRQRERAWEVAQELALLDGGTSGSDGGAVQTPEDVLARLFDLSAVLAVLRARLSEAERIVLVLHEACEREHEEIARLLRISEANSRQLLHRARKRLARDARQEQEEQRCRELVHEFHLALHRLDVPVLIGLLSDAAAVSACAKPATEANAMILDGASTGQSTTCGTVVAGATPGRGARDISASAAGLEEGAASVHSRWARGAVGSLLVSCLAAARAAQTRAVAAVN</sequence>
<dbReference type="NCBIfam" id="TIGR02937">
    <property type="entry name" value="sigma70-ECF"/>
    <property type="match status" value="1"/>
</dbReference>
<dbReference type="GO" id="GO:0016987">
    <property type="term" value="F:sigma factor activity"/>
    <property type="evidence" value="ECO:0007669"/>
    <property type="project" value="InterPro"/>
</dbReference>
<dbReference type="InterPro" id="IPR007627">
    <property type="entry name" value="RNA_pol_sigma70_r2"/>
</dbReference>
<dbReference type="EMBL" id="SPVF01000009">
    <property type="protein sequence ID" value="TFW30042.1"/>
    <property type="molecule type" value="Genomic_DNA"/>
</dbReference>
<dbReference type="Gene3D" id="1.10.10.10">
    <property type="entry name" value="Winged helix-like DNA-binding domain superfamily/Winged helix DNA-binding domain"/>
    <property type="match status" value="1"/>
</dbReference>
<dbReference type="InterPro" id="IPR013324">
    <property type="entry name" value="RNA_pol_sigma_r3/r4-like"/>
</dbReference>